<dbReference type="AlphaFoldDB" id="A0A2K0U680"/>
<dbReference type="Gene3D" id="1.25.40.20">
    <property type="entry name" value="Ankyrin repeat-containing domain"/>
    <property type="match status" value="1"/>
</dbReference>
<gene>
    <name evidence="1" type="ORF">THARTR1_05977</name>
</gene>
<dbReference type="OrthoDB" id="4894031at2759"/>
<evidence type="ECO:0000313" key="1">
    <source>
        <dbReference type="EMBL" id="PNP53283.1"/>
    </source>
</evidence>
<accession>A0A2K0U680</accession>
<sequence>MALDKAKDKYDIATKANIPWLTNFQWKDHIITEEMIQRTASGGIGGYDSLKQFTRKSGVRITEEAFCAAVKCFDHEMIRLLLQTGANITQEIIEAAATNKKYSRFVIDLLLESQSNFEITAKLVKLAADNPESGKDVMEIILRKANTDISEEAMVAIAARFDTETVNLVLNTRDNVKITSAILSGAIKEGKGHGRQELLDFLLERLDQETSITEEVIHLVAKKGFKNTMMILLNRWGDKIVVTDRIFEITTRWFDDEAIELLFDRQGDQITITEGFLKIAASPIDTRMMQILLDNKGDQVNITEEVVKIAAKNYNHELKITTTR</sequence>
<dbReference type="EMBL" id="MTYI01000080">
    <property type="protein sequence ID" value="PNP53283.1"/>
    <property type="molecule type" value="Genomic_DNA"/>
</dbReference>
<dbReference type="Pfam" id="PF23397">
    <property type="entry name" value="DUF7104"/>
    <property type="match status" value="5"/>
</dbReference>
<comment type="caution">
    <text evidence="1">The sequence shown here is derived from an EMBL/GenBank/DDBJ whole genome shotgun (WGS) entry which is preliminary data.</text>
</comment>
<evidence type="ECO:0008006" key="3">
    <source>
        <dbReference type="Google" id="ProtNLM"/>
    </source>
</evidence>
<organism evidence="1 2">
    <name type="scientific">Trichoderma harzianum</name>
    <name type="common">Hypocrea lixii</name>
    <dbReference type="NCBI Taxonomy" id="5544"/>
    <lineage>
        <taxon>Eukaryota</taxon>
        <taxon>Fungi</taxon>
        <taxon>Dikarya</taxon>
        <taxon>Ascomycota</taxon>
        <taxon>Pezizomycotina</taxon>
        <taxon>Sordariomycetes</taxon>
        <taxon>Hypocreomycetidae</taxon>
        <taxon>Hypocreales</taxon>
        <taxon>Hypocreaceae</taxon>
        <taxon>Trichoderma</taxon>
    </lineage>
</organism>
<name>A0A2K0U680_TRIHA</name>
<dbReference type="InterPro" id="IPR036770">
    <property type="entry name" value="Ankyrin_rpt-contain_sf"/>
</dbReference>
<proteinExistence type="predicted"/>
<dbReference type="InterPro" id="IPR055530">
    <property type="entry name" value="DUF7104"/>
</dbReference>
<evidence type="ECO:0000313" key="2">
    <source>
        <dbReference type="Proteomes" id="UP000236290"/>
    </source>
</evidence>
<dbReference type="Proteomes" id="UP000236290">
    <property type="component" value="Unassembled WGS sequence"/>
</dbReference>
<reference evidence="1 2" key="1">
    <citation type="submission" date="2017-02" db="EMBL/GenBank/DDBJ databases">
        <title>Genomes of Trichoderma spp. with biocontrol activity.</title>
        <authorList>
            <person name="Gardiner D."/>
            <person name="Kazan K."/>
            <person name="Vos C."/>
            <person name="Harvey P."/>
        </authorList>
    </citation>
    <scope>NUCLEOTIDE SEQUENCE [LARGE SCALE GENOMIC DNA]</scope>
    <source>
        <strain evidence="1 2">Tr1</strain>
    </source>
</reference>
<protein>
    <recommendedName>
        <fullName evidence="3">Ankyrin repeat protein</fullName>
    </recommendedName>
</protein>